<dbReference type="SUPFAM" id="SSF64356">
    <property type="entry name" value="SNARE-like"/>
    <property type="match status" value="1"/>
</dbReference>
<evidence type="ECO:0000256" key="8">
    <source>
        <dbReference type="ARBA" id="ARBA00023034"/>
    </source>
</evidence>
<dbReference type="STRING" id="7574.A0A2R2MRC6"/>
<evidence type="ECO:0000256" key="11">
    <source>
        <dbReference type="ARBA" id="ARBA00045555"/>
    </source>
</evidence>
<evidence type="ECO:0000256" key="2">
    <source>
        <dbReference type="ARBA" id="ARBA00006972"/>
    </source>
</evidence>
<proteinExistence type="inferred from homology"/>
<dbReference type="FunFam" id="3.30.450.60:FF:000013">
    <property type="entry name" value="Coatomer subunit zeta"/>
    <property type="match status" value="1"/>
</dbReference>
<reference evidence="15" key="1">
    <citation type="submission" date="2025-08" db="UniProtKB">
        <authorList>
            <consortium name="RefSeq"/>
        </authorList>
    </citation>
    <scope>IDENTIFICATION</scope>
    <source>
        <tissue evidence="15">Gonads</tissue>
    </source>
</reference>
<accession>A0A2R2MRC6</accession>
<evidence type="ECO:0000256" key="9">
    <source>
        <dbReference type="ARBA" id="ARBA00023136"/>
    </source>
</evidence>
<dbReference type="GO" id="GO:0000139">
    <property type="term" value="C:Golgi membrane"/>
    <property type="evidence" value="ECO:0007669"/>
    <property type="project" value="UniProtKB-SubCell"/>
</dbReference>
<evidence type="ECO:0000256" key="6">
    <source>
        <dbReference type="ARBA" id="ARBA00022892"/>
    </source>
</evidence>
<dbReference type="CDD" id="cd14829">
    <property type="entry name" value="Zeta-COP"/>
    <property type="match status" value="1"/>
</dbReference>
<keyword evidence="10 12" id="KW-0968">Cytoplasmic vesicle</keyword>
<dbReference type="GO" id="GO:0006886">
    <property type="term" value="P:intracellular protein transport"/>
    <property type="evidence" value="ECO:0007669"/>
    <property type="project" value="InterPro"/>
</dbReference>
<dbReference type="Gene3D" id="3.30.450.60">
    <property type="match status" value="1"/>
</dbReference>
<protein>
    <recommendedName>
        <fullName evidence="12">Coatomer subunit zeta</fullName>
    </recommendedName>
</protein>
<dbReference type="OrthoDB" id="10249988at2759"/>
<evidence type="ECO:0000259" key="13">
    <source>
        <dbReference type="Pfam" id="PF01217"/>
    </source>
</evidence>
<dbReference type="GeneID" id="106181668"/>
<dbReference type="AlphaFoldDB" id="A0A2R2MRC6"/>
<keyword evidence="14" id="KW-1185">Reference proteome</keyword>
<evidence type="ECO:0000256" key="1">
    <source>
        <dbReference type="ARBA" id="ARBA00004255"/>
    </source>
</evidence>
<dbReference type="InParanoid" id="A0A2R2MRC6"/>
<organism evidence="14 15">
    <name type="scientific">Lingula anatina</name>
    <name type="common">Brachiopod</name>
    <name type="synonym">Lingula unguis</name>
    <dbReference type="NCBI Taxonomy" id="7574"/>
    <lineage>
        <taxon>Eukaryota</taxon>
        <taxon>Metazoa</taxon>
        <taxon>Spiralia</taxon>
        <taxon>Lophotrochozoa</taxon>
        <taxon>Brachiopoda</taxon>
        <taxon>Linguliformea</taxon>
        <taxon>Lingulata</taxon>
        <taxon>Lingulida</taxon>
        <taxon>Linguloidea</taxon>
        <taxon>Lingulidae</taxon>
        <taxon>Lingula</taxon>
    </lineage>
</organism>
<comment type="subcellular location">
    <subcellularLocation>
        <location evidence="12">Cytoplasm</location>
    </subcellularLocation>
    <subcellularLocation>
        <location evidence="1 12">Golgi apparatus membrane</location>
        <topology evidence="1 12">Peripheral membrane protein</topology>
        <orientation evidence="1 12">Cytoplasmic side</orientation>
    </subcellularLocation>
    <subcellularLocation>
        <location evidence="12">Cytoplasmic vesicle</location>
        <location evidence="12">COPI-coated vesicle membrane</location>
        <topology evidence="12">Peripheral membrane protein</topology>
        <orientation evidence="12">Cytoplasmic side</orientation>
    </subcellularLocation>
</comment>
<evidence type="ECO:0000256" key="4">
    <source>
        <dbReference type="ARBA" id="ARBA00022448"/>
    </source>
</evidence>
<sequence length="211" mass="23887">MSNNQTLTPMKRNPLHVADKKMDIAMPEPSLYVIKAIGILDNDSNRIIAKYYDDHFPTVKEQIAFEKNLYNKTHRANDSVASRNWEDEFSAEIIMFEGLTCVYRSNVDLYFFVVGSSMENELILASVLNTFYESVSQMLRKNVEKRALLDNLDGAFLALDEICDGGIILEADSTAVCQRVAIKNDDIPLGEQTVAQVLQSAKEQLKWSLLK</sequence>
<dbReference type="GO" id="GO:0030126">
    <property type="term" value="C:COPI vesicle coat"/>
    <property type="evidence" value="ECO:0007669"/>
    <property type="project" value="UniProtKB-UniRule"/>
</dbReference>
<evidence type="ECO:0000256" key="12">
    <source>
        <dbReference type="RuleBase" id="RU366053"/>
    </source>
</evidence>
<name>A0A2R2MRC6_LINAN</name>
<dbReference type="PANTHER" id="PTHR11043:SF0">
    <property type="entry name" value="COATOMER SUBUNIT ZETA"/>
    <property type="match status" value="1"/>
</dbReference>
<dbReference type="InterPro" id="IPR000804">
    <property type="entry name" value="Clathrin_sm-chain_CS"/>
</dbReference>
<evidence type="ECO:0000313" key="14">
    <source>
        <dbReference type="Proteomes" id="UP000085678"/>
    </source>
</evidence>
<dbReference type="Proteomes" id="UP000085678">
    <property type="component" value="Unplaced"/>
</dbReference>
<keyword evidence="4 12" id="KW-0813">Transport</keyword>
<evidence type="ECO:0000256" key="10">
    <source>
        <dbReference type="ARBA" id="ARBA00023329"/>
    </source>
</evidence>
<feature type="domain" description="AP complex mu/sigma subunit" evidence="13">
    <location>
        <begin position="34"/>
        <end position="184"/>
    </location>
</feature>
<dbReference type="RefSeq" id="XP_023932567.1">
    <property type="nucleotide sequence ID" value="XM_024076799.1"/>
</dbReference>
<dbReference type="FunCoup" id="A0A2R2MRC6">
    <property type="interactions" value="518"/>
</dbReference>
<dbReference type="InterPro" id="IPR022775">
    <property type="entry name" value="AP_mu_sigma_su"/>
</dbReference>
<keyword evidence="8 12" id="KW-0333">Golgi apparatus</keyword>
<comment type="function">
    <text evidence="11">The coatomer is a cytosolic protein complex that binds to dilysine motifs and reversibly associates with Golgi non-clathrin-coated vesicles, which further mediate biosynthetic protein transport from the ER, via the Golgi up to the trans Golgi network. Coatomer complex is required for budding from Golgi membranes, and is essential for the retrograde Golgi-to-ER transport of dilysine-tagged proteins. The zeta subunit may be involved in regulating the coat assembly and, hence, the rate of biosynthetic protein transport due to its association-dissociation properties with the coatomer complex.</text>
</comment>
<keyword evidence="9 12" id="KW-0472">Membrane</keyword>
<dbReference type="GO" id="GO:0006890">
    <property type="term" value="P:retrograde vesicle-mediated transport, Golgi to endoplasmic reticulum"/>
    <property type="evidence" value="ECO:0007669"/>
    <property type="project" value="UniProtKB-UniRule"/>
</dbReference>
<evidence type="ECO:0000256" key="5">
    <source>
        <dbReference type="ARBA" id="ARBA00022490"/>
    </source>
</evidence>
<comment type="similarity">
    <text evidence="2 12">Belongs to the adaptor complexes small subunit family.</text>
</comment>
<keyword evidence="5 12" id="KW-0963">Cytoplasm</keyword>
<dbReference type="Pfam" id="PF01217">
    <property type="entry name" value="Clat_adaptor_s"/>
    <property type="match status" value="1"/>
</dbReference>
<dbReference type="InterPro" id="IPR011012">
    <property type="entry name" value="Longin-like_dom_sf"/>
</dbReference>
<dbReference type="InterPro" id="IPR039652">
    <property type="entry name" value="Coatomer_zeta"/>
</dbReference>
<evidence type="ECO:0000256" key="3">
    <source>
        <dbReference type="ARBA" id="ARBA00011775"/>
    </source>
</evidence>
<gene>
    <name evidence="15" type="primary">LOC106181668</name>
</gene>
<evidence type="ECO:0000313" key="15">
    <source>
        <dbReference type="RefSeq" id="XP_023932567.1"/>
    </source>
</evidence>
<dbReference type="PROSITE" id="PS00989">
    <property type="entry name" value="CLAT_ADAPTOR_S"/>
    <property type="match status" value="1"/>
</dbReference>
<keyword evidence="6 12" id="KW-0931">ER-Golgi transport</keyword>
<comment type="subunit">
    <text evidence="3 12">Oligomeric complex that consists of at least the alpha, beta, beta', gamma, delta, epsilon and zeta subunits.</text>
</comment>
<keyword evidence="7 12" id="KW-0653">Protein transport</keyword>
<dbReference type="PANTHER" id="PTHR11043">
    <property type="entry name" value="ZETA-COAT PROTEIN"/>
    <property type="match status" value="1"/>
</dbReference>
<evidence type="ECO:0000256" key="7">
    <source>
        <dbReference type="ARBA" id="ARBA00022927"/>
    </source>
</evidence>
<dbReference type="GO" id="GO:0006891">
    <property type="term" value="P:intra-Golgi vesicle-mediated transport"/>
    <property type="evidence" value="ECO:0007669"/>
    <property type="project" value="TreeGrafter"/>
</dbReference>